<evidence type="ECO:0000256" key="1">
    <source>
        <dbReference type="SAM" id="SignalP"/>
    </source>
</evidence>
<gene>
    <name evidence="2" type="ORF">GCM10011289_28350</name>
</gene>
<organism evidence="2 3">
    <name type="scientific">Paludibacterium paludis</name>
    <dbReference type="NCBI Taxonomy" id="1225769"/>
    <lineage>
        <taxon>Bacteria</taxon>
        <taxon>Pseudomonadati</taxon>
        <taxon>Pseudomonadota</taxon>
        <taxon>Betaproteobacteria</taxon>
        <taxon>Neisseriales</taxon>
        <taxon>Chromobacteriaceae</taxon>
        <taxon>Paludibacterium</taxon>
    </lineage>
</organism>
<accession>A0A918UAL5</accession>
<reference evidence="2" key="1">
    <citation type="journal article" date="2014" name="Int. J. Syst. Evol. Microbiol.">
        <title>Complete genome sequence of Corynebacterium casei LMG S-19264T (=DSM 44701T), isolated from a smear-ripened cheese.</title>
        <authorList>
            <consortium name="US DOE Joint Genome Institute (JGI-PGF)"/>
            <person name="Walter F."/>
            <person name="Albersmeier A."/>
            <person name="Kalinowski J."/>
            <person name="Ruckert C."/>
        </authorList>
    </citation>
    <scope>NUCLEOTIDE SEQUENCE</scope>
    <source>
        <strain evidence="2">KCTC 32182</strain>
    </source>
</reference>
<dbReference type="Proteomes" id="UP000645257">
    <property type="component" value="Unassembled WGS sequence"/>
</dbReference>
<reference evidence="2" key="2">
    <citation type="submission" date="2020-09" db="EMBL/GenBank/DDBJ databases">
        <authorList>
            <person name="Sun Q."/>
            <person name="Kim S."/>
        </authorList>
    </citation>
    <scope>NUCLEOTIDE SEQUENCE</scope>
    <source>
        <strain evidence="2">KCTC 32182</strain>
    </source>
</reference>
<feature type="chain" id="PRO_5036673364" evidence="1">
    <location>
        <begin position="22"/>
        <end position="197"/>
    </location>
</feature>
<dbReference type="EMBL" id="BMYX01000018">
    <property type="protein sequence ID" value="GGY22943.1"/>
    <property type="molecule type" value="Genomic_DNA"/>
</dbReference>
<keyword evidence="3" id="KW-1185">Reference proteome</keyword>
<name>A0A918UAL5_9NEIS</name>
<sequence length="197" mass="21105">MNKKILLTFLSMVFSGSVALASEAARADDAQAVPQSSARIRLFGQNGVGVWFYRNMACYKTGMWGPTDAETVSGGLGDAFASFVGVASNSGIGMPETTTTREIAKRNGMLSKAFFREYSVDADKPLTVLVSFGDVSGMRCGYLSASFVPKAGKDYEGVLNISVAERVCRLEIKEITGTPEATELKLVDDMKPAGKCR</sequence>
<evidence type="ECO:0000313" key="3">
    <source>
        <dbReference type="Proteomes" id="UP000645257"/>
    </source>
</evidence>
<dbReference type="AlphaFoldDB" id="A0A918UAL5"/>
<comment type="caution">
    <text evidence="2">The sequence shown here is derived from an EMBL/GenBank/DDBJ whole genome shotgun (WGS) entry which is preliminary data.</text>
</comment>
<dbReference type="RefSeq" id="WP_189535456.1">
    <property type="nucleotide sequence ID" value="NZ_BMYX01000018.1"/>
</dbReference>
<protein>
    <submittedName>
        <fullName evidence="2">Uncharacterized protein</fullName>
    </submittedName>
</protein>
<evidence type="ECO:0000313" key="2">
    <source>
        <dbReference type="EMBL" id="GGY22943.1"/>
    </source>
</evidence>
<proteinExistence type="predicted"/>
<keyword evidence="1" id="KW-0732">Signal</keyword>
<feature type="signal peptide" evidence="1">
    <location>
        <begin position="1"/>
        <end position="21"/>
    </location>
</feature>